<protein>
    <submittedName>
        <fullName evidence="2">Uncharacterized protein YegL</fullName>
    </submittedName>
</protein>
<evidence type="ECO:0000256" key="1">
    <source>
        <dbReference type="SAM" id="MobiDB-lite"/>
    </source>
</evidence>
<name>A0A7W7M563_9ACTN</name>
<reference evidence="2 3" key="1">
    <citation type="submission" date="2020-08" db="EMBL/GenBank/DDBJ databases">
        <title>Sequencing the genomes of 1000 actinobacteria strains.</title>
        <authorList>
            <person name="Klenk H.-P."/>
        </authorList>
    </citation>
    <scope>NUCLEOTIDE SEQUENCE [LARGE SCALE GENOMIC DNA]</scope>
    <source>
        <strain evidence="2 3">DSM 45809</strain>
    </source>
</reference>
<dbReference type="Proteomes" id="UP000546162">
    <property type="component" value="Unassembled WGS sequence"/>
</dbReference>
<evidence type="ECO:0000313" key="2">
    <source>
        <dbReference type="EMBL" id="MBB4737419.1"/>
    </source>
</evidence>
<keyword evidence="3" id="KW-1185">Reference proteome</keyword>
<accession>A0A7W7M563</accession>
<feature type="region of interest" description="Disordered" evidence="1">
    <location>
        <begin position="397"/>
        <end position="425"/>
    </location>
</feature>
<organism evidence="2 3">
    <name type="scientific">Actinoplanes octamycinicus</name>
    <dbReference type="NCBI Taxonomy" id="135948"/>
    <lineage>
        <taxon>Bacteria</taxon>
        <taxon>Bacillati</taxon>
        <taxon>Actinomycetota</taxon>
        <taxon>Actinomycetes</taxon>
        <taxon>Micromonosporales</taxon>
        <taxon>Micromonosporaceae</taxon>
        <taxon>Actinoplanes</taxon>
    </lineage>
</organism>
<dbReference type="AlphaFoldDB" id="A0A7W7M563"/>
<gene>
    <name evidence="2" type="ORF">BJY16_000878</name>
</gene>
<proteinExistence type="predicted"/>
<dbReference type="EMBL" id="JACHNB010000001">
    <property type="protein sequence ID" value="MBB4737419.1"/>
    <property type="molecule type" value="Genomic_DNA"/>
</dbReference>
<sequence>MIDETERLTIQPLYLLCDVAGGAPDRQRATADLLLAHLAEQLTADPELADAVRWSIELHTGADDLVPLVQLQQADAAVRPPRLTTAATGPARLGAALLALRRLIRSDITMLEDDTADVRTPCVVVLVGGRSADQPHERAAALDTLLTRTLHADETRDWAPRVLFVALPGADFDLLAELGAGRDVEIALAGADDTLTGVAFRVVATVRRALGAGAPRISYDRWVVPENTLVLGYEHRHAPLTDVHPAVAPGLDPDRRPLVYRRFLDPAQPFAPLLRMVALGEHATELTGRMLWPLRLVVAGGATEVTGLLAPDVPERFRDRRLADAPPGHRELLRPALRELVELAHRHDVRLGGHALDSVHYRLTPEVEVLVTDCDAVRVREPGDLTWNEADLNWLAGHPAAQPSPAPGPGTGRWHPSPIRRYGET</sequence>
<dbReference type="RefSeq" id="WP_185037835.1">
    <property type="nucleotide sequence ID" value="NZ_BAABFG010000005.1"/>
</dbReference>
<evidence type="ECO:0000313" key="3">
    <source>
        <dbReference type="Proteomes" id="UP000546162"/>
    </source>
</evidence>
<comment type="caution">
    <text evidence="2">The sequence shown here is derived from an EMBL/GenBank/DDBJ whole genome shotgun (WGS) entry which is preliminary data.</text>
</comment>